<dbReference type="Gene3D" id="1.20.1330.10">
    <property type="entry name" value="f41 fragment of flagellin, N-terminal domain"/>
    <property type="match status" value="1"/>
</dbReference>
<feature type="domain" description="Flagellin N-terminal" evidence="2">
    <location>
        <begin position="3"/>
        <end position="139"/>
    </location>
</feature>
<dbReference type="Pfam" id="PF00700">
    <property type="entry name" value="Flagellin_C"/>
    <property type="match status" value="1"/>
</dbReference>
<dbReference type="PRINTS" id="PR00207">
    <property type="entry name" value="FLAGELLIN"/>
</dbReference>
<dbReference type="EMBL" id="VSSQ01000009">
    <property type="protein sequence ID" value="MPL59350.1"/>
    <property type="molecule type" value="Genomic_DNA"/>
</dbReference>
<organism evidence="4">
    <name type="scientific">bioreactor metagenome</name>
    <dbReference type="NCBI Taxonomy" id="1076179"/>
    <lineage>
        <taxon>unclassified sequences</taxon>
        <taxon>metagenomes</taxon>
        <taxon>ecological metagenomes</taxon>
    </lineage>
</organism>
<evidence type="ECO:0000256" key="1">
    <source>
        <dbReference type="ARBA" id="ARBA00023143"/>
    </source>
</evidence>
<reference evidence="4" key="1">
    <citation type="submission" date="2019-08" db="EMBL/GenBank/DDBJ databases">
        <authorList>
            <person name="Kucharzyk K."/>
            <person name="Murdoch R.W."/>
            <person name="Higgins S."/>
            <person name="Loffler F."/>
        </authorList>
    </citation>
    <scope>NUCLEOTIDE SEQUENCE</scope>
</reference>
<dbReference type="InterPro" id="IPR042187">
    <property type="entry name" value="Flagellin_C_sub2"/>
</dbReference>
<dbReference type="SUPFAM" id="SSF64518">
    <property type="entry name" value="Phase 1 flagellin"/>
    <property type="match status" value="1"/>
</dbReference>
<gene>
    <name evidence="4" type="primary">fla</name>
    <name evidence="4" type="ORF">SDC9_04902</name>
</gene>
<dbReference type="GO" id="GO:0009288">
    <property type="term" value="C:bacterial-type flagellum"/>
    <property type="evidence" value="ECO:0007669"/>
    <property type="project" value="InterPro"/>
</dbReference>
<accession>A0A644SXB4</accession>
<dbReference type="AlphaFoldDB" id="A0A644SXB4"/>
<dbReference type="Gene3D" id="3.30.70.2120">
    <property type="match status" value="1"/>
</dbReference>
<evidence type="ECO:0000313" key="4">
    <source>
        <dbReference type="EMBL" id="MPL59350.1"/>
    </source>
</evidence>
<sequence>MIINHNMSAINTYRQLTTNNSNNAKSLEKLSSGLRINRAGDDAAGLAISEKMRGQIRGLDQAQRNAQDSISLIQTAEGALNETHSILQRMRELAVQASNDTNSTTDRDEIQKEINQLTDEIDRIANTTEFNTQKLLNGDKKGLVAAADAKAEIELNTKANISGISVSTDAAKSGTIIITRTNSSSTGFAAADFTIGNPGSLSTSALTATAISLGGANVSWSGTLASLGVGESITISIKKAVEAENDVTKAFSMQIGANSGQNILIGVNSMKADDIGVRGADGKALDVSSYQNATAAVKTINNAIETVSAERSKLGAVQNRLEHTINNLGTSSENLTAAESRIRDVDMAKEMMNFQKNNILSQAAQAMLAQANQQPQGVLQLLR</sequence>
<keyword evidence="4" id="KW-0966">Cell projection</keyword>
<keyword evidence="1" id="KW-0975">Bacterial flagellum</keyword>
<protein>
    <submittedName>
        <fullName evidence="4">Flagellar filament 41 kDa core protein</fullName>
    </submittedName>
</protein>
<dbReference type="Gene3D" id="6.10.10.10">
    <property type="entry name" value="Flagellar export chaperone, C-terminal domain"/>
    <property type="match status" value="1"/>
</dbReference>
<dbReference type="PANTHER" id="PTHR42792:SF2">
    <property type="entry name" value="FLAGELLIN"/>
    <property type="match status" value="1"/>
</dbReference>
<dbReference type="InterPro" id="IPR001029">
    <property type="entry name" value="Flagellin_N"/>
</dbReference>
<comment type="caution">
    <text evidence="4">The sequence shown here is derived from an EMBL/GenBank/DDBJ whole genome shotgun (WGS) entry which is preliminary data.</text>
</comment>
<dbReference type="InterPro" id="IPR046358">
    <property type="entry name" value="Flagellin_C"/>
</dbReference>
<dbReference type="Pfam" id="PF00669">
    <property type="entry name" value="Flagellin_N"/>
    <property type="match status" value="1"/>
</dbReference>
<keyword evidence="4" id="KW-0282">Flagellum</keyword>
<feature type="domain" description="Flagellin C-terminal" evidence="3">
    <location>
        <begin position="298"/>
        <end position="382"/>
    </location>
</feature>
<name>A0A644SXB4_9ZZZZ</name>
<keyword evidence="4" id="KW-0969">Cilium</keyword>
<proteinExistence type="predicted"/>
<dbReference type="GO" id="GO:0005198">
    <property type="term" value="F:structural molecule activity"/>
    <property type="evidence" value="ECO:0007669"/>
    <property type="project" value="InterPro"/>
</dbReference>
<evidence type="ECO:0000259" key="2">
    <source>
        <dbReference type="Pfam" id="PF00669"/>
    </source>
</evidence>
<dbReference type="PANTHER" id="PTHR42792">
    <property type="entry name" value="FLAGELLIN"/>
    <property type="match status" value="1"/>
</dbReference>
<dbReference type="InterPro" id="IPR001492">
    <property type="entry name" value="Flagellin"/>
</dbReference>
<evidence type="ECO:0000259" key="3">
    <source>
        <dbReference type="Pfam" id="PF00700"/>
    </source>
</evidence>